<keyword evidence="1 5" id="KW-1277">Toxin-antitoxin system</keyword>
<dbReference type="InterPro" id="IPR022907">
    <property type="entry name" value="VapC_family"/>
</dbReference>
<comment type="caution">
    <text evidence="7">The sequence shown here is derived from an EMBL/GenBank/DDBJ whole genome shotgun (WGS) entry which is preliminary data.</text>
</comment>
<dbReference type="EMBL" id="SRLB01000018">
    <property type="protein sequence ID" value="TGD96555.1"/>
    <property type="molecule type" value="Genomic_DNA"/>
</dbReference>
<dbReference type="GO" id="GO:0016787">
    <property type="term" value="F:hydrolase activity"/>
    <property type="evidence" value="ECO:0007669"/>
    <property type="project" value="UniProtKB-KW"/>
</dbReference>
<dbReference type="AlphaFoldDB" id="A0A4Z0NKV4"/>
<feature type="binding site" evidence="5">
    <location>
        <position position="17"/>
    </location>
    <ligand>
        <name>Mg(2+)</name>
        <dbReference type="ChEBI" id="CHEBI:18420"/>
    </ligand>
</feature>
<dbReference type="Proteomes" id="UP000297535">
    <property type="component" value="Unassembled WGS sequence"/>
</dbReference>
<comment type="function">
    <text evidence="5">Toxic component of a toxin-antitoxin (TA) system. An RNase.</text>
</comment>
<organism evidence="7 8">
    <name type="scientific">Methylobacterium nonmethylotrophicum</name>
    <dbReference type="NCBI Taxonomy" id="1141884"/>
    <lineage>
        <taxon>Bacteria</taxon>
        <taxon>Pseudomonadati</taxon>
        <taxon>Pseudomonadota</taxon>
        <taxon>Alphaproteobacteria</taxon>
        <taxon>Hyphomicrobiales</taxon>
        <taxon>Methylobacteriaceae</taxon>
        <taxon>Methylobacterium</taxon>
    </lineage>
</organism>
<dbReference type="EC" id="3.1.-.-" evidence="5"/>
<keyword evidence="8" id="KW-1185">Reference proteome</keyword>
<dbReference type="CDD" id="cd09854">
    <property type="entry name" value="PIN_VapC-like"/>
    <property type="match status" value="1"/>
</dbReference>
<evidence type="ECO:0000256" key="2">
    <source>
        <dbReference type="ARBA" id="ARBA00022722"/>
    </source>
</evidence>
<feature type="binding site" evidence="5">
    <location>
        <position position="110"/>
    </location>
    <ligand>
        <name>Mg(2+)</name>
        <dbReference type="ChEBI" id="CHEBI:18420"/>
    </ligand>
</feature>
<gene>
    <name evidence="5" type="primary">vapC</name>
    <name evidence="7" type="ORF">EU555_22595</name>
</gene>
<sequence>MVSVGTPRPPSPIIVVDTNIILSVALGRRSRPAFETIQARRELVTSARSVEEVLGVLRDLKGVRETMTAQTEIILSDLAVVEAAAYAEQLPEAARVLSDAVASRNGSTSDAHVLACAWLLDADIWSHDRDFAGTGWPSWSNANLLRFLGDA</sequence>
<dbReference type="Gene3D" id="3.40.50.1010">
    <property type="entry name" value="5'-nuclease"/>
    <property type="match status" value="1"/>
</dbReference>
<evidence type="ECO:0000256" key="3">
    <source>
        <dbReference type="ARBA" id="ARBA00022723"/>
    </source>
</evidence>
<keyword evidence="5" id="KW-0460">Magnesium</keyword>
<keyword evidence="3 5" id="KW-0479">Metal-binding</keyword>
<evidence type="ECO:0000256" key="4">
    <source>
        <dbReference type="ARBA" id="ARBA00022801"/>
    </source>
</evidence>
<evidence type="ECO:0000313" key="7">
    <source>
        <dbReference type="EMBL" id="TGD96555.1"/>
    </source>
</evidence>
<evidence type="ECO:0000256" key="5">
    <source>
        <dbReference type="HAMAP-Rule" id="MF_00265"/>
    </source>
</evidence>
<evidence type="ECO:0000259" key="6">
    <source>
        <dbReference type="Pfam" id="PF10130"/>
    </source>
</evidence>
<protein>
    <recommendedName>
        <fullName evidence="5">Ribonuclease VapC</fullName>
        <shortName evidence="5">RNase VapC</shortName>
        <ecNumber evidence="5">3.1.-.-</ecNumber>
    </recommendedName>
    <alternativeName>
        <fullName evidence="5">Toxin VapC</fullName>
    </alternativeName>
</protein>
<evidence type="ECO:0000256" key="1">
    <source>
        <dbReference type="ARBA" id="ARBA00022649"/>
    </source>
</evidence>
<dbReference type="InterPro" id="IPR029060">
    <property type="entry name" value="PIN-like_dom_sf"/>
</dbReference>
<reference evidence="7 8" key="1">
    <citation type="submission" date="2019-04" db="EMBL/GenBank/DDBJ databases">
        <authorList>
            <person name="Feng G."/>
            <person name="Zhu H."/>
        </authorList>
    </citation>
    <scope>NUCLEOTIDE SEQUENCE [LARGE SCALE GENOMIC DNA]</scope>
    <source>
        <strain evidence="7 8">6HR-1</strain>
    </source>
</reference>
<dbReference type="GO" id="GO:0004540">
    <property type="term" value="F:RNA nuclease activity"/>
    <property type="evidence" value="ECO:0007669"/>
    <property type="project" value="InterPro"/>
</dbReference>
<keyword evidence="4 5" id="KW-0378">Hydrolase</keyword>
<proteinExistence type="inferred from homology"/>
<dbReference type="InterPro" id="IPR002716">
    <property type="entry name" value="PIN_dom"/>
</dbReference>
<accession>A0A4Z0NKV4</accession>
<evidence type="ECO:0000313" key="8">
    <source>
        <dbReference type="Proteomes" id="UP000297535"/>
    </source>
</evidence>
<name>A0A4Z0NKV4_9HYPH</name>
<dbReference type="GO" id="GO:0090729">
    <property type="term" value="F:toxin activity"/>
    <property type="evidence" value="ECO:0007669"/>
    <property type="project" value="UniProtKB-KW"/>
</dbReference>
<dbReference type="HAMAP" id="MF_00265">
    <property type="entry name" value="VapC_Nob1"/>
    <property type="match status" value="1"/>
</dbReference>
<keyword evidence="2 5" id="KW-0540">Nuclease</keyword>
<dbReference type="OrthoDB" id="68993at2"/>
<keyword evidence="5" id="KW-0800">Toxin</keyword>
<comment type="cofactor">
    <cofactor evidence="5">
        <name>Mg(2+)</name>
        <dbReference type="ChEBI" id="CHEBI:18420"/>
    </cofactor>
</comment>
<dbReference type="Pfam" id="PF10130">
    <property type="entry name" value="PIN_2"/>
    <property type="match status" value="1"/>
</dbReference>
<dbReference type="SUPFAM" id="SSF88723">
    <property type="entry name" value="PIN domain-like"/>
    <property type="match status" value="1"/>
</dbReference>
<feature type="domain" description="PIN" evidence="6">
    <location>
        <begin position="15"/>
        <end position="144"/>
    </location>
</feature>
<dbReference type="GO" id="GO:0000287">
    <property type="term" value="F:magnesium ion binding"/>
    <property type="evidence" value="ECO:0007669"/>
    <property type="project" value="UniProtKB-UniRule"/>
</dbReference>
<comment type="similarity">
    <text evidence="5">Belongs to the PINc/VapC protein family.</text>
</comment>